<feature type="domain" description="Putative zinc-finger" evidence="2">
    <location>
        <begin position="10"/>
        <end position="41"/>
    </location>
</feature>
<dbReference type="InterPro" id="IPR027383">
    <property type="entry name" value="Znf_put"/>
</dbReference>
<name>A0A829YE92_9GAMM</name>
<dbReference type="Pfam" id="PF13490">
    <property type="entry name" value="zf-HC2"/>
    <property type="match status" value="1"/>
</dbReference>
<protein>
    <recommendedName>
        <fullName evidence="2">Putative zinc-finger domain-containing protein</fullName>
    </recommendedName>
</protein>
<proteinExistence type="predicted"/>
<evidence type="ECO:0000313" key="3">
    <source>
        <dbReference type="EMBL" id="GFE81002.1"/>
    </source>
</evidence>
<keyword evidence="1" id="KW-0812">Transmembrane</keyword>
<reference evidence="4" key="1">
    <citation type="submission" date="2020-01" db="EMBL/GenBank/DDBJ databases">
        <title>'Steroidobacter agaridevorans' sp. nov., agar-degrading bacteria isolated from rhizosphere soils.</title>
        <authorList>
            <person name="Ikenaga M."/>
            <person name="Kataoka M."/>
            <person name="Murouchi A."/>
            <person name="Katsuragi S."/>
            <person name="Sakai M."/>
        </authorList>
    </citation>
    <scope>NUCLEOTIDE SEQUENCE [LARGE SCALE GENOMIC DNA]</scope>
    <source>
        <strain evidence="4">YU21-B</strain>
    </source>
</reference>
<organism evidence="3 4">
    <name type="scientific">Steroidobacter agaridevorans</name>
    <dbReference type="NCBI Taxonomy" id="2695856"/>
    <lineage>
        <taxon>Bacteria</taxon>
        <taxon>Pseudomonadati</taxon>
        <taxon>Pseudomonadota</taxon>
        <taxon>Gammaproteobacteria</taxon>
        <taxon>Steroidobacterales</taxon>
        <taxon>Steroidobacteraceae</taxon>
        <taxon>Steroidobacter</taxon>
    </lineage>
</organism>
<sequence length="180" mass="19846">MKQPNDHSHWDHALQDWLDGELNDAESAAFEAHLAGCGLCQRSLPEFEELDQALVESAPPLQLDANFDQALLARIDAIDESKRLEARRRLEQEWQEQMQSLSRNWRRTLAFVIPGIIGGIVLAVALMTWLDSSGITSNLVAQGAAELGGRSIDYLRVSITAVVGAAFGMLIAPWLARLAD</sequence>
<comment type="caution">
    <text evidence="3">The sequence shown here is derived from an EMBL/GenBank/DDBJ whole genome shotgun (WGS) entry which is preliminary data.</text>
</comment>
<evidence type="ECO:0000259" key="2">
    <source>
        <dbReference type="Pfam" id="PF13490"/>
    </source>
</evidence>
<keyword evidence="1" id="KW-1133">Transmembrane helix</keyword>
<dbReference type="InterPro" id="IPR041916">
    <property type="entry name" value="Anti_sigma_zinc_sf"/>
</dbReference>
<keyword evidence="4" id="KW-1185">Reference proteome</keyword>
<dbReference type="EMBL" id="BLJN01000003">
    <property type="protein sequence ID" value="GFE81002.1"/>
    <property type="molecule type" value="Genomic_DNA"/>
</dbReference>
<accession>A0A829YE92</accession>
<dbReference type="Proteomes" id="UP000445000">
    <property type="component" value="Unassembled WGS sequence"/>
</dbReference>
<dbReference type="Gene3D" id="1.10.10.1320">
    <property type="entry name" value="Anti-sigma factor, zinc-finger domain"/>
    <property type="match status" value="1"/>
</dbReference>
<evidence type="ECO:0000313" key="4">
    <source>
        <dbReference type="Proteomes" id="UP000445000"/>
    </source>
</evidence>
<evidence type="ECO:0000256" key="1">
    <source>
        <dbReference type="SAM" id="Phobius"/>
    </source>
</evidence>
<dbReference type="RefSeq" id="WP_161812708.1">
    <property type="nucleotide sequence ID" value="NZ_BLJN01000003.1"/>
</dbReference>
<gene>
    <name evidence="3" type="ORF">GCM10011487_30020</name>
</gene>
<feature type="transmembrane region" description="Helical" evidence="1">
    <location>
        <begin position="154"/>
        <end position="176"/>
    </location>
</feature>
<keyword evidence="1" id="KW-0472">Membrane</keyword>
<feature type="transmembrane region" description="Helical" evidence="1">
    <location>
        <begin position="108"/>
        <end position="130"/>
    </location>
</feature>
<dbReference type="AlphaFoldDB" id="A0A829YE92"/>